<feature type="transmembrane region" description="Helical" evidence="8">
    <location>
        <begin position="74"/>
        <end position="98"/>
    </location>
</feature>
<dbReference type="PANTHER" id="PTHR34979">
    <property type="entry name" value="INNER MEMBRANE PROTEIN YGAZ"/>
    <property type="match status" value="1"/>
</dbReference>
<feature type="transmembrane region" description="Helical" evidence="8">
    <location>
        <begin position="190"/>
        <end position="222"/>
    </location>
</feature>
<feature type="transmembrane region" description="Helical" evidence="8">
    <location>
        <begin position="119"/>
        <end position="137"/>
    </location>
</feature>
<evidence type="ECO:0000313" key="9">
    <source>
        <dbReference type="EMBL" id="MCD5314352.1"/>
    </source>
</evidence>
<reference evidence="9" key="1">
    <citation type="submission" date="2021-11" db="EMBL/GenBank/DDBJ databases">
        <title>Streptomyces corallinus and Kineosporia corallina sp. nov., two new coral-derived marine actinobacteria.</title>
        <authorList>
            <person name="Buangrab K."/>
            <person name="Sutthacheep M."/>
            <person name="Yeemin T."/>
            <person name="Harunari E."/>
            <person name="Igarashi Y."/>
            <person name="Sripreechasak P."/>
            <person name="Kanchanasin P."/>
            <person name="Tanasupawat S."/>
            <person name="Phongsopitanun W."/>
        </authorList>
    </citation>
    <scope>NUCLEOTIDE SEQUENCE</scope>
    <source>
        <strain evidence="9">JCM 31032</strain>
    </source>
</reference>
<evidence type="ECO:0000256" key="5">
    <source>
        <dbReference type="ARBA" id="ARBA00022692"/>
    </source>
</evidence>
<feature type="transmembrane region" description="Helical" evidence="8">
    <location>
        <begin position="33"/>
        <end position="54"/>
    </location>
</feature>
<keyword evidence="3" id="KW-0813">Transport</keyword>
<evidence type="ECO:0000256" key="6">
    <source>
        <dbReference type="ARBA" id="ARBA00022989"/>
    </source>
</evidence>
<proteinExistence type="inferred from homology"/>
<dbReference type="GO" id="GO:0005886">
    <property type="term" value="C:plasma membrane"/>
    <property type="evidence" value="ECO:0007669"/>
    <property type="project" value="UniProtKB-SubCell"/>
</dbReference>
<dbReference type="Proteomes" id="UP001138997">
    <property type="component" value="Unassembled WGS sequence"/>
</dbReference>
<evidence type="ECO:0000313" key="10">
    <source>
        <dbReference type="Proteomes" id="UP001138997"/>
    </source>
</evidence>
<evidence type="ECO:0000256" key="1">
    <source>
        <dbReference type="ARBA" id="ARBA00004651"/>
    </source>
</evidence>
<evidence type="ECO:0000256" key="3">
    <source>
        <dbReference type="ARBA" id="ARBA00022448"/>
    </source>
</evidence>
<evidence type="ECO:0000256" key="7">
    <source>
        <dbReference type="ARBA" id="ARBA00023136"/>
    </source>
</evidence>
<gene>
    <name evidence="9" type="ORF">LR394_25940</name>
</gene>
<keyword evidence="6 8" id="KW-1133">Transmembrane helix</keyword>
<dbReference type="EMBL" id="JAJOMB010000016">
    <property type="protein sequence ID" value="MCD5314352.1"/>
    <property type="molecule type" value="Genomic_DNA"/>
</dbReference>
<dbReference type="AlphaFoldDB" id="A0A9X1SVT5"/>
<sequence length="265" mass="27872">MTTENSETRPSTPNLEPLRQLTAKDRYLEGARAMLPFLVSIIPMSLAGGALGPASGLSALETLGLAMAANSGTAQFVAFSLVLQGASLVTLFLTTLVLGLRMLIYATVLREHFEDVPRGLKALVAFGLIDAIFFAAIDKLRDGTLNSHKHWYFLGASSLMYGVWMTCTAIGAVLGSLVPDLRSRGLDFPMAAMFVAMLVLSVTSRKLLAIAVVSGITVLAAATLPYNLGIVVAVVAGVATGGLWDLLAGRREAGTSSAVTPMEEN</sequence>
<evidence type="ECO:0000256" key="4">
    <source>
        <dbReference type="ARBA" id="ARBA00022475"/>
    </source>
</evidence>
<comment type="subcellular location">
    <subcellularLocation>
        <location evidence="1">Cell membrane</location>
        <topology evidence="1">Multi-pass membrane protein</topology>
    </subcellularLocation>
</comment>
<evidence type="ECO:0000256" key="8">
    <source>
        <dbReference type="SAM" id="Phobius"/>
    </source>
</evidence>
<name>A0A9X1SVT5_9ACTN</name>
<comment type="similarity">
    <text evidence="2">Belongs to the AzlC family.</text>
</comment>
<dbReference type="GO" id="GO:1903785">
    <property type="term" value="P:L-valine transmembrane transport"/>
    <property type="evidence" value="ECO:0007669"/>
    <property type="project" value="TreeGrafter"/>
</dbReference>
<keyword evidence="4" id="KW-1003">Cell membrane</keyword>
<feature type="transmembrane region" description="Helical" evidence="8">
    <location>
        <begin position="228"/>
        <end position="247"/>
    </location>
</feature>
<protein>
    <submittedName>
        <fullName evidence="9">AzlC family ABC transporter permease</fullName>
    </submittedName>
</protein>
<dbReference type="Pfam" id="PF03591">
    <property type="entry name" value="AzlC"/>
    <property type="match status" value="1"/>
</dbReference>
<keyword evidence="5 8" id="KW-0812">Transmembrane</keyword>
<keyword evidence="10" id="KW-1185">Reference proteome</keyword>
<feature type="transmembrane region" description="Helical" evidence="8">
    <location>
        <begin position="152"/>
        <end position="178"/>
    </location>
</feature>
<dbReference type="RefSeq" id="WP_231446789.1">
    <property type="nucleotide sequence ID" value="NZ_JAJOMB010000016.1"/>
</dbReference>
<keyword evidence="7 8" id="KW-0472">Membrane</keyword>
<dbReference type="PANTHER" id="PTHR34979:SF1">
    <property type="entry name" value="INNER MEMBRANE PROTEIN YGAZ"/>
    <property type="match status" value="1"/>
</dbReference>
<comment type="caution">
    <text evidence="9">The sequence shown here is derived from an EMBL/GenBank/DDBJ whole genome shotgun (WGS) entry which is preliminary data.</text>
</comment>
<organism evidence="9 10">
    <name type="scientific">Kineosporia babensis</name>
    <dbReference type="NCBI Taxonomy" id="499548"/>
    <lineage>
        <taxon>Bacteria</taxon>
        <taxon>Bacillati</taxon>
        <taxon>Actinomycetota</taxon>
        <taxon>Actinomycetes</taxon>
        <taxon>Kineosporiales</taxon>
        <taxon>Kineosporiaceae</taxon>
        <taxon>Kineosporia</taxon>
    </lineage>
</organism>
<dbReference type="InterPro" id="IPR011606">
    <property type="entry name" value="Brnchd-chn_aa_trnsp_permease"/>
</dbReference>
<evidence type="ECO:0000256" key="2">
    <source>
        <dbReference type="ARBA" id="ARBA00010735"/>
    </source>
</evidence>
<accession>A0A9X1SVT5</accession>